<proteinExistence type="predicted"/>
<dbReference type="InterPro" id="IPR001940">
    <property type="entry name" value="Peptidase_S1C"/>
</dbReference>
<accession>A0A975RXZ5</accession>
<gene>
    <name evidence="1" type="ORF">KMZ93_07615</name>
</gene>
<dbReference type="PRINTS" id="PR00834">
    <property type="entry name" value="PROTEASES2C"/>
</dbReference>
<organism evidence="1 2">
    <name type="scientific">Bradyrhizobium sediminis</name>
    <dbReference type="NCBI Taxonomy" id="2840469"/>
    <lineage>
        <taxon>Bacteria</taxon>
        <taxon>Pseudomonadati</taxon>
        <taxon>Pseudomonadota</taxon>
        <taxon>Alphaproteobacteria</taxon>
        <taxon>Hyphomicrobiales</taxon>
        <taxon>Nitrobacteraceae</taxon>
        <taxon>Bradyrhizobium</taxon>
    </lineage>
</organism>
<dbReference type="Pfam" id="PF13365">
    <property type="entry name" value="Trypsin_2"/>
    <property type="match status" value="1"/>
</dbReference>
<dbReference type="RefSeq" id="WP_215605490.1">
    <property type="nucleotide sequence ID" value="NZ_CP076136.1"/>
</dbReference>
<dbReference type="EMBL" id="CP076136">
    <property type="protein sequence ID" value="QWG24747.1"/>
    <property type="molecule type" value="Genomic_DNA"/>
</dbReference>
<protein>
    <submittedName>
        <fullName evidence="1">Serine protease</fullName>
    </submittedName>
</protein>
<sequence>MRRFMNCHTLALEEKSSRLQLGIGSTGMPATMRPFFWALIATLLLFLGIEPMAGADLVSANVLKRVKRIVVGQSSGTAFTIEVDGLQYILTAKHVVAGLQGNKGKIEIYEDKDNKKEITVDILRCDDPIDIAVLVPPAQVTVNFPLPPEMKGAFVSQEMFFVGFPFGDFGLTTHDGQSAIGFVRKAIFSAQVGKGDATILYLDGTNNPGFSGGPVVYKDLNIPNGEMKVAGVISGFRNDIEEVMKGDKIEREAITQDDLNRRVIRRLADGSFIKLSPTGNYVVTNTGVVIAYPIERAVELIKRSGIKGPQAQ</sequence>
<keyword evidence="2" id="KW-1185">Reference proteome</keyword>
<dbReference type="Gene3D" id="2.40.10.120">
    <property type="match status" value="1"/>
</dbReference>
<reference evidence="1 2" key="1">
    <citation type="submission" date="2021-06" db="EMBL/GenBank/DDBJ databases">
        <title>Bradyrhizobium sp. S2-11-4 Genome sequencing.</title>
        <authorList>
            <person name="Jin L."/>
        </authorList>
    </citation>
    <scope>NUCLEOTIDE SEQUENCE [LARGE SCALE GENOMIC DNA]</scope>
    <source>
        <strain evidence="1 2">S2-11-4</strain>
    </source>
</reference>
<evidence type="ECO:0000313" key="2">
    <source>
        <dbReference type="Proteomes" id="UP000676951"/>
    </source>
</evidence>
<keyword evidence="1" id="KW-0645">Protease</keyword>
<dbReference type="GO" id="GO:0006508">
    <property type="term" value="P:proteolysis"/>
    <property type="evidence" value="ECO:0007669"/>
    <property type="project" value="UniProtKB-KW"/>
</dbReference>
<keyword evidence="1" id="KW-0378">Hydrolase</keyword>
<dbReference type="AlphaFoldDB" id="A0A975RXZ5"/>
<dbReference type="InterPro" id="IPR009003">
    <property type="entry name" value="Peptidase_S1_PA"/>
</dbReference>
<dbReference type="GO" id="GO:0004252">
    <property type="term" value="F:serine-type endopeptidase activity"/>
    <property type="evidence" value="ECO:0007669"/>
    <property type="project" value="InterPro"/>
</dbReference>
<dbReference type="SUPFAM" id="SSF50494">
    <property type="entry name" value="Trypsin-like serine proteases"/>
    <property type="match status" value="1"/>
</dbReference>
<evidence type="ECO:0000313" key="1">
    <source>
        <dbReference type="EMBL" id="QWG24747.1"/>
    </source>
</evidence>
<dbReference type="Proteomes" id="UP000676951">
    <property type="component" value="Chromosome"/>
</dbReference>
<name>A0A975RXZ5_9BRAD</name>